<reference evidence="1" key="1">
    <citation type="journal article" date="2022" name="Int. J. Mol. Sci.">
        <title>Draft Genome of Tanacetum Coccineum: Genomic Comparison of Closely Related Tanacetum-Family Plants.</title>
        <authorList>
            <person name="Yamashiro T."/>
            <person name="Shiraishi A."/>
            <person name="Nakayama K."/>
            <person name="Satake H."/>
        </authorList>
    </citation>
    <scope>NUCLEOTIDE SEQUENCE</scope>
</reference>
<gene>
    <name evidence="1" type="ORF">Tco_1124098</name>
</gene>
<protein>
    <submittedName>
        <fullName evidence="1">Uncharacterized protein</fullName>
    </submittedName>
</protein>
<comment type="caution">
    <text evidence="1">The sequence shown here is derived from an EMBL/GenBank/DDBJ whole genome shotgun (WGS) entry which is preliminary data.</text>
</comment>
<proteinExistence type="predicted"/>
<dbReference type="Proteomes" id="UP001151760">
    <property type="component" value="Unassembled WGS sequence"/>
</dbReference>
<organism evidence="1 2">
    <name type="scientific">Tanacetum coccineum</name>
    <dbReference type="NCBI Taxonomy" id="301880"/>
    <lineage>
        <taxon>Eukaryota</taxon>
        <taxon>Viridiplantae</taxon>
        <taxon>Streptophyta</taxon>
        <taxon>Embryophyta</taxon>
        <taxon>Tracheophyta</taxon>
        <taxon>Spermatophyta</taxon>
        <taxon>Magnoliopsida</taxon>
        <taxon>eudicotyledons</taxon>
        <taxon>Gunneridae</taxon>
        <taxon>Pentapetalae</taxon>
        <taxon>asterids</taxon>
        <taxon>campanulids</taxon>
        <taxon>Asterales</taxon>
        <taxon>Asteraceae</taxon>
        <taxon>Asteroideae</taxon>
        <taxon>Anthemideae</taxon>
        <taxon>Anthemidinae</taxon>
        <taxon>Tanacetum</taxon>
    </lineage>
</organism>
<name>A0ABQ5J865_9ASTR</name>
<reference evidence="1" key="2">
    <citation type="submission" date="2022-01" db="EMBL/GenBank/DDBJ databases">
        <authorList>
            <person name="Yamashiro T."/>
            <person name="Shiraishi A."/>
            <person name="Satake H."/>
            <person name="Nakayama K."/>
        </authorList>
    </citation>
    <scope>NUCLEOTIDE SEQUENCE</scope>
</reference>
<evidence type="ECO:0000313" key="2">
    <source>
        <dbReference type="Proteomes" id="UP001151760"/>
    </source>
</evidence>
<dbReference type="EMBL" id="BQNB010021562">
    <property type="protein sequence ID" value="GJU07668.1"/>
    <property type="molecule type" value="Genomic_DNA"/>
</dbReference>
<accession>A0ABQ5J865</accession>
<evidence type="ECO:0000313" key="1">
    <source>
        <dbReference type="EMBL" id="GJU07668.1"/>
    </source>
</evidence>
<keyword evidence="2" id="KW-1185">Reference proteome</keyword>
<sequence>MRQTSPRVQDVKGDMDSTEFLRVVYKAIDQVITEYLVNISKRRAFWSLNEDILKIYYSEDQYAVSVPALTKDHKGKKINTPYPEEVNTPY</sequence>